<dbReference type="AlphaFoldDB" id="A0AAW7SZ72"/>
<reference evidence="3" key="1">
    <citation type="submission" date="2023-07" db="EMBL/GenBank/DDBJ databases">
        <title>A collection of bacterial strains from the Burkholderia cepacia Research Laboratory and Repository.</title>
        <authorList>
            <person name="Lipuma J."/>
            <person name="Spilker T."/>
            <person name="Caverly L."/>
        </authorList>
    </citation>
    <scope>NUCLEOTIDE SEQUENCE</scope>
    <source>
        <strain evidence="3">AU44268</strain>
    </source>
</reference>
<accession>A0AAW7SZ72</accession>
<evidence type="ECO:0000313" key="3">
    <source>
        <dbReference type="EMBL" id="MDN7794604.1"/>
    </source>
</evidence>
<protein>
    <submittedName>
        <fullName evidence="3">DUF2235 domain-containing protein</fullName>
    </submittedName>
</protein>
<evidence type="ECO:0000259" key="2">
    <source>
        <dbReference type="Pfam" id="PF09994"/>
    </source>
</evidence>
<evidence type="ECO:0000256" key="1">
    <source>
        <dbReference type="SAM" id="MobiDB-lite"/>
    </source>
</evidence>
<dbReference type="InterPro" id="IPR018712">
    <property type="entry name" value="Tle1-like_cat"/>
</dbReference>
<dbReference type="EMBL" id="JAUJRV010000003">
    <property type="protein sequence ID" value="MDN7794604.1"/>
    <property type="molecule type" value="Genomic_DNA"/>
</dbReference>
<dbReference type="RefSeq" id="WP_301788370.1">
    <property type="nucleotide sequence ID" value="NZ_JAUJRV010000003.1"/>
</dbReference>
<name>A0AAW7SZ72_BURVI</name>
<organism evidence="3 4">
    <name type="scientific">Burkholderia vietnamiensis</name>
    <dbReference type="NCBI Taxonomy" id="60552"/>
    <lineage>
        <taxon>Bacteria</taxon>
        <taxon>Pseudomonadati</taxon>
        <taxon>Pseudomonadota</taxon>
        <taxon>Betaproteobacteria</taxon>
        <taxon>Burkholderiales</taxon>
        <taxon>Burkholderiaceae</taxon>
        <taxon>Burkholderia</taxon>
        <taxon>Burkholderia cepacia complex</taxon>
    </lineage>
</organism>
<dbReference type="PANTHER" id="PTHR33840:SF1">
    <property type="entry name" value="TLE1 PHOSPHOLIPASE DOMAIN-CONTAINING PROTEIN"/>
    <property type="match status" value="1"/>
</dbReference>
<comment type="caution">
    <text evidence="3">The sequence shown here is derived from an EMBL/GenBank/DDBJ whole genome shotgun (WGS) entry which is preliminary data.</text>
</comment>
<sequence length="740" mass="81053">MTIQWPEAMPDGGRVQLSQSKDAFDQGTLRMCDDTRSCQQTLQISLFFDGTNNNDGPDARPHDSTKHAHTNVARLFNVAGDDIDHGVYKFYIAGVGTPLEEIGEKTYLQMGKAMAKGFNARSVLGYIRVLNAVYYAIAPDKTLPLISRAKATLLCAAAANGDMSGFDEPLQTLGVTHKLAVDGNHPPGTIKKIWINVIGFSRGAAGARAFVHKLVNEWAPGGNLAKKFDGKYALQYQVNFMGLFDTVASVGPPDSTRATVDIGTFDGHFAFASGGAMRIPDSVRYCVHAFSIHEQRMSFPVDSIREVGGGYPGGIRYEIAYPGVHSDVGGGYQPNEQGKGRDPSKGRDLGKVDAGKLSQIPLHDMYIHALKYGVPMMKGDKILDSPQLKADFALSPETIAAFNGWLKTAGPIGKVEDAIKHGMKEMLAWRTLRAQPDTDDYVTKQEFFRQATEDSMTPYKVANNIEKAKDADPQLQALNAKMARLQGQKSQATNGREYPANMPRIMELDAQIAATKQDIDRRTEVLCGKVGHPGIEDAKPARPGEGVWDVTTNDRNDLRQGAEEMRLLLGYLHPAERETKWKVTATVRVSPAPRNAFPNDPVTTTTLSVPHDQPGSDTPRVTLAESGILLASTWSTILSQFSPSDDLVAAPARGVVDFLKKHASLDAANQLQKEVIVLLDDYVHDSRIWFRIPWFHEYAPGGYGWPRVIFEGGRKRIAYLGLTSESEMLAVGNVQRAAWA</sequence>
<feature type="domain" description="T6SS Phospholipase effector Tle1-like catalytic" evidence="2">
    <location>
        <begin position="44"/>
        <end position="211"/>
    </location>
</feature>
<feature type="region of interest" description="Disordered" evidence="1">
    <location>
        <begin position="592"/>
        <end position="617"/>
    </location>
</feature>
<feature type="domain" description="T6SS Phospholipase effector Tle1-like catalytic" evidence="2">
    <location>
        <begin position="229"/>
        <end position="366"/>
    </location>
</feature>
<dbReference type="PANTHER" id="PTHR33840">
    <property type="match status" value="1"/>
</dbReference>
<evidence type="ECO:0000313" key="4">
    <source>
        <dbReference type="Proteomes" id="UP001171620"/>
    </source>
</evidence>
<proteinExistence type="predicted"/>
<gene>
    <name evidence="3" type="ORF">QZM33_06445</name>
</gene>
<dbReference type="Proteomes" id="UP001171620">
    <property type="component" value="Unassembled WGS sequence"/>
</dbReference>
<feature type="compositionally biased region" description="Basic and acidic residues" evidence="1">
    <location>
        <begin position="338"/>
        <end position="351"/>
    </location>
</feature>
<dbReference type="Pfam" id="PF09994">
    <property type="entry name" value="T6SS_Tle1-like_cat"/>
    <property type="match status" value="2"/>
</dbReference>
<feature type="region of interest" description="Disordered" evidence="1">
    <location>
        <begin position="328"/>
        <end position="351"/>
    </location>
</feature>